<dbReference type="InterPro" id="IPR016181">
    <property type="entry name" value="Acyl_CoA_acyltransferase"/>
</dbReference>
<dbReference type="AlphaFoldDB" id="A0A5M9WNQ9"/>
<keyword evidence="2" id="KW-0808">Transferase</keyword>
<feature type="domain" description="N-acetyltransferase" evidence="1">
    <location>
        <begin position="33"/>
        <end position="130"/>
    </location>
</feature>
<dbReference type="Proteomes" id="UP000323664">
    <property type="component" value="Unassembled WGS sequence"/>
</dbReference>
<sequence>MVSFPKKELRKEAKTMFKRVENELEFAMFNGIWTTVWNEKGFEFEFSEVFLERYVVVTEEGHYVGSIEIKPYTEESSMNEIGPFQEHPLIQAEMGHIAEIDKLAILSTFRGQYVTELLSAIVHYAEMNQISYYAMLLEPVLMRALRISYHVPIQKVGGRVFYKGEDVIPSIVNAREVYMNKERFTWLVDPRHNVIKKHK</sequence>
<evidence type="ECO:0000259" key="1">
    <source>
        <dbReference type="Pfam" id="PF00583"/>
    </source>
</evidence>
<gene>
    <name evidence="2" type="ORF">EC604_05060</name>
</gene>
<dbReference type="SUPFAM" id="SSF55729">
    <property type="entry name" value="Acyl-CoA N-acyltransferases (Nat)"/>
    <property type="match status" value="1"/>
</dbReference>
<organism evidence="2 3">
    <name type="scientific">Paenibacillus amylolyticus</name>
    <dbReference type="NCBI Taxonomy" id="1451"/>
    <lineage>
        <taxon>Bacteria</taxon>
        <taxon>Bacillati</taxon>
        <taxon>Bacillota</taxon>
        <taxon>Bacilli</taxon>
        <taxon>Bacillales</taxon>
        <taxon>Paenibacillaceae</taxon>
        <taxon>Paenibacillus</taxon>
    </lineage>
</organism>
<evidence type="ECO:0000313" key="2">
    <source>
        <dbReference type="EMBL" id="KAA8783215.1"/>
    </source>
</evidence>
<name>A0A5M9WNQ9_PAEAM</name>
<evidence type="ECO:0000313" key="3">
    <source>
        <dbReference type="Proteomes" id="UP000323664"/>
    </source>
</evidence>
<dbReference type="Pfam" id="PF00583">
    <property type="entry name" value="Acetyltransf_1"/>
    <property type="match status" value="1"/>
</dbReference>
<accession>A0A5M9WNQ9</accession>
<proteinExistence type="predicted"/>
<dbReference type="GO" id="GO:0016747">
    <property type="term" value="F:acyltransferase activity, transferring groups other than amino-acyl groups"/>
    <property type="evidence" value="ECO:0007669"/>
    <property type="project" value="InterPro"/>
</dbReference>
<reference evidence="2 3" key="1">
    <citation type="journal article" date="2019" name="J. Ind. Microbiol. Biotechnol.">
        <title>Paenibacillus amylolyticus 27C64 has a diverse set of carbohydrate-active enzymes and complete pectin deconstruction system.</title>
        <authorList>
            <person name="Keggi C."/>
            <person name="Doran-Peterson J."/>
        </authorList>
    </citation>
    <scope>NUCLEOTIDE SEQUENCE [LARGE SCALE GENOMIC DNA]</scope>
    <source>
        <strain evidence="2 3">27C64</strain>
    </source>
</reference>
<dbReference type="InterPro" id="IPR000182">
    <property type="entry name" value="GNAT_dom"/>
</dbReference>
<comment type="caution">
    <text evidence="2">The sequence shown here is derived from an EMBL/GenBank/DDBJ whole genome shotgun (WGS) entry which is preliminary data.</text>
</comment>
<protein>
    <submittedName>
        <fullName evidence="2">GNAT family N-acetyltransferase</fullName>
    </submittedName>
</protein>
<dbReference type="Gene3D" id="3.40.630.30">
    <property type="match status" value="1"/>
</dbReference>
<dbReference type="EMBL" id="RIAS01000002">
    <property type="protein sequence ID" value="KAA8783215.1"/>
    <property type="molecule type" value="Genomic_DNA"/>
</dbReference>